<protein>
    <recommendedName>
        <fullName evidence="2">Protein CPL1-like domain-containing protein</fullName>
    </recommendedName>
</protein>
<dbReference type="Proteomes" id="UP001219525">
    <property type="component" value="Unassembled WGS sequence"/>
</dbReference>
<evidence type="ECO:0000313" key="4">
    <source>
        <dbReference type="Proteomes" id="UP001219525"/>
    </source>
</evidence>
<keyword evidence="4" id="KW-1185">Reference proteome</keyword>
<accession>A0AAD6VR94</accession>
<comment type="caution">
    <text evidence="3">The sequence shown here is derived from an EMBL/GenBank/DDBJ whole genome shotgun (WGS) entry which is preliminary data.</text>
</comment>
<name>A0AAD6VR94_9AGAR</name>
<feature type="signal peptide" evidence="1">
    <location>
        <begin position="1"/>
        <end position="25"/>
    </location>
</feature>
<evidence type="ECO:0000256" key="1">
    <source>
        <dbReference type="SAM" id="SignalP"/>
    </source>
</evidence>
<sequence length="266" mass="28362">MRFAPTLILPALAGVLLPLLSPVHARDATGSSSSRSLAHLQYHPSRALLDNIQLELCLAIPDLQIDLFGLIEVTVELCLCLRNLDINLQTVDTVTLRNIPVVDVNVNNPTLPAHSHLVCSPGNPLKSACDTGYVLCNNQCVPTIPGCGPSAVARSVKSHQTRITTLERAQKICGSAAVCGVADPKGDYDFECLNVSSDFNSCGGCVTPHPFPPRSILPRGIDCSSIPNARQVSCENSRCVVQQCRRGLTINPTGDGCVSGWNGESR</sequence>
<organism evidence="3 4">
    <name type="scientific">Mycena pura</name>
    <dbReference type="NCBI Taxonomy" id="153505"/>
    <lineage>
        <taxon>Eukaryota</taxon>
        <taxon>Fungi</taxon>
        <taxon>Dikarya</taxon>
        <taxon>Basidiomycota</taxon>
        <taxon>Agaricomycotina</taxon>
        <taxon>Agaricomycetes</taxon>
        <taxon>Agaricomycetidae</taxon>
        <taxon>Agaricales</taxon>
        <taxon>Marasmiineae</taxon>
        <taxon>Mycenaceae</taxon>
        <taxon>Mycena</taxon>
    </lineage>
</organism>
<feature type="domain" description="Protein CPL1-like" evidence="2">
    <location>
        <begin position="190"/>
        <end position="258"/>
    </location>
</feature>
<gene>
    <name evidence="3" type="ORF">GGX14DRAFT_431196</name>
</gene>
<dbReference type="AlphaFoldDB" id="A0AAD6VR94"/>
<keyword evidence="1" id="KW-0732">Signal</keyword>
<dbReference type="PANTHER" id="PTHR35192:SF2">
    <property type="entry name" value="APPLE DOMAIN-CONTAINING PROTEIN"/>
    <property type="match status" value="1"/>
</dbReference>
<proteinExistence type="predicted"/>
<evidence type="ECO:0000259" key="2">
    <source>
        <dbReference type="Pfam" id="PF21671"/>
    </source>
</evidence>
<dbReference type="InterPro" id="IPR038955">
    <property type="entry name" value="PriA/CPL1_fungi"/>
</dbReference>
<evidence type="ECO:0000313" key="3">
    <source>
        <dbReference type="EMBL" id="KAJ7220540.1"/>
    </source>
</evidence>
<reference evidence="3" key="1">
    <citation type="submission" date="2023-03" db="EMBL/GenBank/DDBJ databases">
        <title>Massive genome expansion in bonnet fungi (Mycena s.s.) driven by repeated elements and novel gene families across ecological guilds.</title>
        <authorList>
            <consortium name="Lawrence Berkeley National Laboratory"/>
            <person name="Harder C.B."/>
            <person name="Miyauchi S."/>
            <person name="Viragh M."/>
            <person name="Kuo A."/>
            <person name="Thoen E."/>
            <person name="Andreopoulos B."/>
            <person name="Lu D."/>
            <person name="Skrede I."/>
            <person name="Drula E."/>
            <person name="Henrissat B."/>
            <person name="Morin E."/>
            <person name="Kohler A."/>
            <person name="Barry K."/>
            <person name="LaButti K."/>
            <person name="Morin E."/>
            <person name="Salamov A."/>
            <person name="Lipzen A."/>
            <person name="Mereny Z."/>
            <person name="Hegedus B."/>
            <person name="Baldrian P."/>
            <person name="Stursova M."/>
            <person name="Weitz H."/>
            <person name="Taylor A."/>
            <person name="Grigoriev I.V."/>
            <person name="Nagy L.G."/>
            <person name="Martin F."/>
            <person name="Kauserud H."/>
        </authorList>
    </citation>
    <scope>NUCLEOTIDE SEQUENCE</scope>
    <source>
        <strain evidence="3">9144</strain>
    </source>
</reference>
<dbReference type="EMBL" id="JARJCW010000009">
    <property type="protein sequence ID" value="KAJ7220540.1"/>
    <property type="molecule type" value="Genomic_DNA"/>
</dbReference>
<dbReference type="PANTHER" id="PTHR35192">
    <property type="entry name" value="PROTEIN, PUTATIVE-RELATED"/>
    <property type="match status" value="1"/>
</dbReference>
<dbReference type="InterPro" id="IPR048661">
    <property type="entry name" value="CPL1-like"/>
</dbReference>
<dbReference type="Pfam" id="PF21671">
    <property type="entry name" value="CPL1-like"/>
    <property type="match status" value="1"/>
</dbReference>
<feature type="chain" id="PRO_5042174526" description="Protein CPL1-like domain-containing protein" evidence="1">
    <location>
        <begin position="26"/>
        <end position="266"/>
    </location>
</feature>